<sequence length="406" mass="45348">MATLSKELSRRLARTRFSEPDCLSALRGEALPENLGNDVARLCLVAGIRQHLSFAKCSEVEQLCAQDNGPITNTFSRARNARLIMSNEIPTPEQMDGAASYPYCIWYPDLAREDTYRKLVAAFPDMRYQVGRACAVAGYVDLYLELGLLPDVSIAEEARESGQGSLRIFNHIMAAPVRYSVMNDYDLTVELHTPKPGAFLNADTAVCGSLDGRKAFSKAFGPWRYFNITEDWGIAETSTRIQPAILREDESALLGTPLPFDLPTIHKDLLILAAATEGNVDRYVRLRRPQRSVYGELHCLVSGIYKSTAMALWLESNPDVMHIVAAAWDKDDVSALRRAIYARHVMNNDTSRLLKADPPVPDEELPYWIWYPTLPSTHTLVKLAEARPAMRQQCIRAGAEKKQASS</sequence>
<accession>A0AA39YGN6</accession>
<reference evidence="1" key="1">
    <citation type="submission" date="2023-06" db="EMBL/GenBank/DDBJ databases">
        <title>Genome-scale phylogeny and comparative genomics of the fungal order Sordariales.</title>
        <authorList>
            <consortium name="Lawrence Berkeley National Laboratory"/>
            <person name="Hensen N."/>
            <person name="Bonometti L."/>
            <person name="Westerberg I."/>
            <person name="Brannstrom I.O."/>
            <person name="Guillou S."/>
            <person name="Cros-Aarteil S."/>
            <person name="Calhoun S."/>
            <person name="Haridas S."/>
            <person name="Kuo A."/>
            <person name="Mondo S."/>
            <person name="Pangilinan J."/>
            <person name="Riley R."/>
            <person name="Labutti K."/>
            <person name="Andreopoulos B."/>
            <person name="Lipzen A."/>
            <person name="Chen C."/>
            <person name="Yanf M."/>
            <person name="Daum C."/>
            <person name="Ng V."/>
            <person name="Clum A."/>
            <person name="Steindorff A."/>
            <person name="Ohm R."/>
            <person name="Martin F."/>
            <person name="Silar P."/>
            <person name="Natvig D."/>
            <person name="Lalanne C."/>
            <person name="Gautier V."/>
            <person name="Ament-Velasquez S.L."/>
            <person name="Kruys A."/>
            <person name="Hutchinson M.I."/>
            <person name="Powell A.J."/>
            <person name="Barry K."/>
            <person name="Miller A.N."/>
            <person name="Grigoriev I.V."/>
            <person name="Debuchy R."/>
            <person name="Gladieux P."/>
            <person name="Thoren M.H."/>
            <person name="Johannesson H."/>
        </authorList>
    </citation>
    <scope>NUCLEOTIDE SEQUENCE</scope>
    <source>
        <strain evidence="1">SMH2532-1</strain>
    </source>
</reference>
<dbReference type="AlphaFoldDB" id="A0AA39YGN6"/>
<evidence type="ECO:0000313" key="2">
    <source>
        <dbReference type="Proteomes" id="UP001174936"/>
    </source>
</evidence>
<dbReference type="EMBL" id="JAULSV010000002">
    <property type="protein sequence ID" value="KAK0651161.1"/>
    <property type="molecule type" value="Genomic_DNA"/>
</dbReference>
<proteinExistence type="predicted"/>
<keyword evidence="2" id="KW-1185">Reference proteome</keyword>
<protein>
    <submittedName>
        <fullName evidence="1">Uncharacterized protein</fullName>
    </submittedName>
</protein>
<comment type="caution">
    <text evidence="1">The sequence shown here is derived from an EMBL/GenBank/DDBJ whole genome shotgun (WGS) entry which is preliminary data.</text>
</comment>
<evidence type="ECO:0000313" key="1">
    <source>
        <dbReference type="EMBL" id="KAK0651161.1"/>
    </source>
</evidence>
<name>A0AA39YGN6_9PEZI</name>
<organism evidence="1 2">
    <name type="scientific">Cercophora newfieldiana</name>
    <dbReference type="NCBI Taxonomy" id="92897"/>
    <lineage>
        <taxon>Eukaryota</taxon>
        <taxon>Fungi</taxon>
        <taxon>Dikarya</taxon>
        <taxon>Ascomycota</taxon>
        <taxon>Pezizomycotina</taxon>
        <taxon>Sordariomycetes</taxon>
        <taxon>Sordariomycetidae</taxon>
        <taxon>Sordariales</taxon>
        <taxon>Lasiosphaeriaceae</taxon>
        <taxon>Cercophora</taxon>
    </lineage>
</organism>
<dbReference type="Proteomes" id="UP001174936">
    <property type="component" value="Unassembled WGS sequence"/>
</dbReference>
<gene>
    <name evidence="1" type="ORF">B0T16DRAFT_434432</name>
</gene>